<keyword evidence="4 6" id="KW-1133">Transmembrane helix</keyword>
<evidence type="ECO:0000256" key="3">
    <source>
        <dbReference type="ARBA" id="ARBA00022692"/>
    </source>
</evidence>
<protein>
    <recommendedName>
        <fullName evidence="9">Membrane protein TerC</fullName>
    </recommendedName>
</protein>
<dbReference type="EMBL" id="ONZF01000003">
    <property type="protein sequence ID" value="SPJ23803.1"/>
    <property type="molecule type" value="Genomic_DNA"/>
</dbReference>
<gene>
    <name evidence="7" type="ORF">PAA8504_01621</name>
</gene>
<evidence type="ECO:0000313" key="8">
    <source>
        <dbReference type="Proteomes" id="UP000244912"/>
    </source>
</evidence>
<dbReference type="PANTHER" id="PTHR30238">
    <property type="entry name" value="MEMBRANE BOUND PREDICTED REDOX MODULATOR"/>
    <property type="match status" value="1"/>
</dbReference>
<reference evidence="7 8" key="1">
    <citation type="submission" date="2018-03" db="EMBL/GenBank/DDBJ databases">
        <authorList>
            <person name="Keele B.F."/>
        </authorList>
    </citation>
    <scope>NUCLEOTIDE SEQUENCE [LARGE SCALE GENOMIC DNA]</scope>
    <source>
        <strain evidence="7 8">CECT 8504</strain>
    </source>
</reference>
<dbReference type="GO" id="GO:0016020">
    <property type="term" value="C:membrane"/>
    <property type="evidence" value="ECO:0007669"/>
    <property type="project" value="UniProtKB-SubCell"/>
</dbReference>
<dbReference type="RefSeq" id="WP_108893666.1">
    <property type="nucleotide sequence ID" value="NZ_ONZF01000003.1"/>
</dbReference>
<keyword evidence="5 6" id="KW-0472">Membrane</keyword>
<keyword evidence="8" id="KW-1185">Reference proteome</keyword>
<organism evidence="7 8">
    <name type="scientific">Palleronia abyssalis</name>
    <dbReference type="NCBI Taxonomy" id="1501240"/>
    <lineage>
        <taxon>Bacteria</taxon>
        <taxon>Pseudomonadati</taxon>
        <taxon>Pseudomonadota</taxon>
        <taxon>Alphaproteobacteria</taxon>
        <taxon>Rhodobacterales</taxon>
        <taxon>Roseobacteraceae</taxon>
        <taxon>Palleronia</taxon>
    </lineage>
</organism>
<evidence type="ECO:0000256" key="4">
    <source>
        <dbReference type="ARBA" id="ARBA00022989"/>
    </source>
</evidence>
<feature type="transmembrane region" description="Helical" evidence="6">
    <location>
        <begin position="194"/>
        <end position="216"/>
    </location>
</feature>
<name>A0A2R8BUJ7_9RHOB</name>
<feature type="transmembrane region" description="Helical" evidence="6">
    <location>
        <begin position="45"/>
        <end position="69"/>
    </location>
</feature>
<dbReference type="Pfam" id="PF03741">
    <property type="entry name" value="TerC"/>
    <property type="match status" value="1"/>
</dbReference>
<dbReference type="PANTHER" id="PTHR30238:SF4">
    <property type="entry name" value="SLL1022 PROTEIN"/>
    <property type="match status" value="1"/>
</dbReference>
<feature type="transmembrane region" description="Helical" evidence="6">
    <location>
        <begin position="129"/>
        <end position="148"/>
    </location>
</feature>
<proteinExistence type="inferred from homology"/>
<keyword evidence="3 6" id="KW-0812">Transmembrane</keyword>
<evidence type="ECO:0000256" key="1">
    <source>
        <dbReference type="ARBA" id="ARBA00004141"/>
    </source>
</evidence>
<evidence type="ECO:0000313" key="7">
    <source>
        <dbReference type="EMBL" id="SPJ23803.1"/>
    </source>
</evidence>
<evidence type="ECO:0000256" key="5">
    <source>
        <dbReference type="ARBA" id="ARBA00023136"/>
    </source>
</evidence>
<sequence length="284" mass="31420">MADLLTFENTGNLLMLLFLQAVLGFDNLLYISIESQRAPVAQQKQVRFWGIVIAVTLRIVLLFAMIRLIDMLSEPFFVLNWDGVLTGGVNFSTLVFILGGIFIMYTAVKEITHMLATDHIGQATGDKTGKSAFQVIMLIVFMNLVFSFDSVLSALAITDVFLILAAAIILSGIAMLALADWVTAFIQKNRMFEVLGLFVLLIVGVVLLGEAGQAAVHGAEAMGMAHEAAEDMAIHVFGFELVPMSKSTFYFSVLVLFAVEIIQSRYRRKLDAERKSEARRQIRT</sequence>
<evidence type="ECO:0000256" key="6">
    <source>
        <dbReference type="SAM" id="Phobius"/>
    </source>
</evidence>
<feature type="transmembrane region" description="Helical" evidence="6">
    <location>
        <begin position="89"/>
        <end position="108"/>
    </location>
</feature>
<evidence type="ECO:0008006" key="9">
    <source>
        <dbReference type="Google" id="ProtNLM"/>
    </source>
</evidence>
<accession>A0A2R8BUJ7</accession>
<evidence type="ECO:0000256" key="2">
    <source>
        <dbReference type="ARBA" id="ARBA00007511"/>
    </source>
</evidence>
<comment type="similarity">
    <text evidence="2">Belongs to the TerC family.</text>
</comment>
<dbReference type="AlphaFoldDB" id="A0A2R8BUJ7"/>
<dbReference type="OrthoDB" id="9805314at2"/>
<dbReference type="Proteomes" id="UP000244912">
    <property type="component" value="Unassembled WGS sequence"/>
</dbReference>
<feature type="transmembrane region" description="Helical" evidence="6">
    <location>
        <begin position="12"/>
        <end position="33"/>
    </location>
</feature>
<dbReference type="InterPro" id="IPR005496">
    <property type="entry name" value="Integral_membrane_TerC"/>
</dbReference>
<feature type="transmembrane region" description="Helical" evidence="6">
    <location>
        <begin position="160"/>
        <end position="182"/>
    </location>
</feature>
<comment type="subcellular location">
    <subcellularLocation>
        <location evidence="1">Membrane</location>
        <topology evidence="1">Multi-pass membrane protein</topology>
    </subcellularLocation>
</comment>